<dbReference type="Proteomes" id="UP000464178">
    <property type="component" value="Chromosome"/>
</dbReference>
<feature type="domain" description="Methyltransferase type 12" evidence="1">
    <location>
        <begin position="46"/>
        <end position="142"/>
    </location>
</feature>
<evidence type="ECO:0000313" key="3">
    <source>
        <dbReference type="Proteomes" id="UP000464178"/>
    </source>
</evidence>
<evidence type="ECO:0000313" key="2">
    <source>
        <dbReference type="EMBL" id="VTR95357.1"/>
    </source>
</evidence>
<name>A0A6P2D3A0_9BACT</name>
<dbReference type="Gene3D" id="3.40.50.150">
    <property type="entry name" value="Vaccinia Virus protein VP39"/>
    <property type="match status" value="1"/>
</dbReference>
<dbReference type="RefSeq" id="WP_162669780.1">
    <property type="nucleotide sequence ID" value="NZ_LR593886.1"/>
</dbReference>
<sequence length="274" mass="29679">MSTTSEYVLGQSERAARRLALQDLHFAAPSEALLDALALRPADRVVELGCGPGAFTRRILNRLGAGGAVVGVDSSSGLLEQAKASLAQLGGSRFQPTLADVAKPGPWIDGADVVIGRAVLHHVPMAEFLLGRLRARLRPGTRVGFLEPDFRSLLARIAHLEATSRPELAPLLVWAKSINDLYSAWRISPCVGATLAQTLEIAEYSNVRHAWHEFPSDATVIENIQMIYDEVRDTYVSLGILSAGEIDEQQRLLRALPDDVLPAVWGLHQVSAVV</sequence>
<keyword evidence="3" id="KW-1185">Reference proteome</keyword>
<dbReference type="InterPro" id="IPR029063">
    <property type="entry name" value="SAM-dependent_MTases_sf"/>
</dbReference>
<evidence type="ECO:0000259" key="1">
    <source>
        <dbReference type="Pfam" id="PF08242"/>
    </source>
</evidence>
<protein>
    <recommendedName>
        <fullName evidence="1">Methyltransferase type 12 domain-containing protein</fullName>
    </recommendedName>
</protein>
<accession>A0A6P2D3A0</accession>
<dbReference type="InterPro" id="IPR013217">
    <property type="entry name" value="Methyltransf_12"/>
</dbReference>
<dbReference type="EMBL" id="LR593886">
    <property type="protein sequence ID" value="VTR95357.1"/>
    <property type="molecule type" value="Genomic_DNA"/>
</dbReference>
<proteinExistence type="predicted"/>
<dbReference type="CDD" id="cd02440">
    <property type="entry name" value="AdoMet_MTases"/>
    <property type="match status" value="1"/>
</dbReference>
<dbReference type="SUPFAM" id="SSF53335">
    <property type="entry name" value="S-adenosyl-L-methionine-dependent methyltransferases"/>
    <property type="match status" value="1"/>
</dbReference>
<reference evidence="2 3" key="1">
    <citation type="submission" date="2019-05" db="EMBL/GenBank/DDBJ databases">
        <authorList>
            <consortium name="Science for Life Laboratories"/>
        </authorList>
    </citation>
    <scope>NUCLEOTIDE SEQUENCE [LARGE SCALE GENOMIC DNA]</scope>
    <source>
        <strain evidence="2">Soil9</strain>
    </source>
</reference>
<dbReference type="AlphaFoldDB" id="A0A6P2D3A0"/>
<gene>
    <name evidence="2" type="ORF">SOIL9_23570</name>
</gene>
<dbReference type="KEGG" id="gms:SOIL9_23570"/>
<dbReference type="PANTHER" id="PTHR43861">
    <property type="entry name" value="TRANS-ACONITATE 2-METHYLTRANSFERASE-RELATED"/>
    <property type="match status" value="1"/>
</dbReference>
<dbReference type="Pfam" id="PF08242">
    <property type="entry name" value="Methyltransf_12"/>
    <property type="match status" value="1"/>
</dbReference>
<organism evidence="2 3">
    <name type="scientific">Gemmata massiliana</name>
    <dbReference type="NCBI Taxonomy" id="1210884"/>
    <lineage>
        <taxon>Bacteria</taxon>
        <taxon>Pseudomonadati</taxon>
        <taxon>Planctomycetota</taxon>
        <taxon>Planctomycetia</taxon>
        <taxon>Gemmatales</taxon>
        <taxon>Gemmataceae</taxon>
        <taxon>Gemmata</taxon>
    </lineage>
</organism>